<keyword evidence="2" id="KW-1064">Adaptive immunity</keyword>
<evidence type="ECO:0000256" key="5">
    <source>
        <dbReference type="SAM" id="Phobius"/>
    </source>
</evidence>
<feature type="domain" description="Ig-like" evidence="6">
    <location>
        <begin position="5"/>
        <end position="94"/>
    </location>
</feature>
<dbReference type="InterPro" id="IPR007110">
    <property type="entry name" value="Ig-like_dom"/>
</dbReference>
<dbReference type="Proteomes" id="UP000694415">
    <property type="component" value="Unplaced"/>
</dbReference>
<keyword evidence="5" id="KW-0472">Membrane</keyword>
<dbReference type="SUPFAM" id="SSF48726">
    <property type="entry name" value="Immunoglobulin"/>
    <property type="match status" value="1"/>
</dbReference>
<sequence>MSRGENVLTQSPAIMAASLGEKVTMTCSASSSVSSSYLHWYQQKSGTSPKLWIYGTSNLASGVPARFSGSGAGISYSLTISSMEAENDATYYCQQWSGYPFTQCYRLEQKHCNSLGPCYFLLEINCGQWFDCSSPHRVFCFTKSFASLDDCLFNNPLLFSNNSVLFSNNLFIASVYLFSIFFLIFEDKCDRHFSSAILLVVHTNLHIFLLLLQLTLGSSW</sequence>
<dbReference type="GO" id="GO:0002250">
    <property type="term" value="P:adaptive immune response"/>
    <property type="evidence" value="ECO:0007669"/>
    <property type="project" value="UniProtKB-KW"/>
</dbReference>
<dbReference type="Ensembl" id="ENSMSIT00000011159.1">
    <property type="protein sequence ID" value="ENSMSIP00000008758.1"/>
    <property type="gene ID" value="ENSMSIG00000007785.1"/>
</dbReference>
<dbReference type="PROSITE" id="PS50835">
    <property type="entry name" value="IG_LIKE"/>
    <property type="match status" value="1"/>
</dbReference>
<keyword evidence="8" id="KW-1185">Reference proteome</keyword>
<keyword evidence="1" id="KW-0391">Immunity</keyword>
<proteinExistence type="predicted"/>
<dbReference type="AlphaFoldDB" id="A0A8C6GMH0"/>
<dbReference type="InterPro" id="IPR036179">
    <property type="entry name" value="Ig-like_dom_sf"/>
</dbReference>
<dbReference type="FunFam" id="2.60.40.10:FF:001317">
    <property type="entry name" value="Immunoglobulin kappa chain variable 4-54"/>
    <property type="match status" value="1"/>
</dbReference>
<keyword evidence="5" id="KW-1133">Transmembrane helix</keyword>
<dbReference type="GeneTree" id="ENSGT00840000130051"/>
<feature type="transmembrane region" description="Helical" evidence="5">
    <location>
        <begin position="197"/>
        <end position="216"/>
    </location>
</feature>
<keyword evidence="5" id="KW-0812">Transmembrane</keyword>
<evidence type="ECO:0000259" key="6">
    <source>
        <dbReference type="PROSITE" id="PS50835"/>
    </source>
</evidence>
<reference evidence="7" key="1">
    <citation type="submission" date="2025-08" db="UniProtKB">
        <authorList>
            <consortium name="Ensembl"/>
        </authorList>
    </citation>
    <scope>IDENTIFICATION</scope>
</reference>
<dbReference type="Gene3D" id="2.60.40.10">
    <property type="entry name" value="Immunoglobulins"/>
    <property type="match status" value="1"/>
</dbReference>
<evidence type="ECO:0000256" key="3">
    <source>
        <dbReference type="ARBA" id="ARBA00023157"/>
    </source>
</evidence>
<evidence type="ECO:0000313" key="7">
    <source>
        <dbReference type="Ensembl" id="ENSMSIP00000008758.1"/>
    </source>
</evidence>
<dbReference type="InterPro" id="IPR013106">
    <property type="entry name" value="Ig_V-set"/>
</dbReference>
<dbReference type="GO" id="GO:0019814">
    <property type="term" value="C:immunoglobulin complex"/>
    <property type="evidence" value="ECO:0007669"/>
    <property type="project" value="UniProtKB-KW"/>
</dbReference>
<organism evidence="7 8">
    <name type="scientific">Mus spicilegus</name>
    <name type="common">Mound-building mouse</name>
    <dbReference type="NCBI Taxonomy" id="10103"/>
    <lineage>
        <taxon>Eukaryota</taxon>
        <taxon>Metazoa</taxon>
        <taxon>Chordata</taxon>
        <taxon>Craniata</taxon>
        <taxon>Vertebrata</taxon>
        <taxon>Euteleostomi</taxon>
        <taxon>Mammalia</taxon>
        <taxon>Eutheria</taxon>
        <taxon>Euarchontoglires</taxon>
        <taxon>Glires</taxon>
        <taxon>Rodentia</taxon>
        <taxon>Myomorpha</taxon>
        <taxon>Muroidea</taxon>
        <taxon>Muridae</taxon>
        <taxon>Murinae</taxon>
        <taxon>Mus</taxon>
        <taxon>Mus</taxon>
    </lineage>
</organism>
<evidence type="ECO:0000256" key="4">
    <source>
        <dbReference type="ARBA" id="ARBA00043265"/>
    </source>
</evidence>
<dbReference type="SMART" id="SM00406">
    <property type="entry name" value="IGv"/>
    <property type="match status" value="1"/>
</dbReference>
<dbReference type="InterPro" id="IPR003599">
    <property type="entry name" value="Ig_sub"/>
</dbReference>
<keyword evidence="3" id="KW-1015">Disulfide bond</keyword>
<evidence type="ECO:0000313" key="8">
    <source>
        <dbReference type="Proteomes" id="UP000694415"/>
    </source>
</evidence>
<protein>
    <recommendedName>
        <fullName evidence="6">Ig-like domain-containing protein</fullName>
    </recommendedName>
</protein>
<name>A0A8C6GMH0_MUSSI</name>
<feature type="transmembrane region" description="Helical" evidence="5">
    <location>
        <begin position="164"/>
        <end position="185"/>
    </location>
</feature>
<reference evidence="7" key="2">
    <citation type="submission" date="2025-09" db="UniProtKB">
        <authorList>
            <consortium name="Ensembl"/>
        </authorList>
    </citation>
    <scope>IDENTIFICATION</scope>
</reference>
<dbReference type="InterPro" id="IPR050150">
    <property type="entry name" value="IgV_Light_Chain"/>
</dbReference>
<evidence type="ECO:0000256" key="2">
    <source>
        <dbReference type="ARBA" id="ARBA00023130"/>
    </source>
</evidence>
<keyword evidence="4" id="KW-1280">Immunoglobulin</keyword>
<dbReference type="Pfam" id="PF07686">
    <property type="entry name" value="V-set"/>
    <property type="match status" value="1"/>
</dbReference>
<accession>A0A8C6GMH0</accession>
<dbReference type="PANTHER" id="PTHR23267">
    <property type="entry name" value="IMMUNOGLOBULIN LIGHT CHAIN"/>
    <property type="match status" value="1"/>
</dbReference>
<evidence type="ECO:0000256" key="1">
    <source>
        <dbReference type="ARBA" id="ARBA00022859"/>
    </source>
</evidence>
<dbReference type="InterPro" id="IPR013783">
    <property type="entry name" value="Ig-like_fold"/>
</dbReference>
<dbReference type="SMART" id="SM00409">
    <property type="entry name" value="IG"/>
    <property type="match status" value="1"/>
</dbReference>